<keyword evidence="1 3" id="KW-0808">Transferase</keyword>
<dbReference type="RefSeq" id="WP_175478321.1">
    <property type="nucleotide sequence ID" value="NZ_FMXQ01000002.1"/>
</dbReference>
<dbReference type="HAMAP" id="MF_01257">
    <property type="entry name" value="CofD"/>
    <property type="match status" value="1"/>
</dbReference>
<sequence length="320" mass="34194">MSKSEIPGKVVAICGGVGGAKLALGLYRILTPEQLTVVVNTGDDFEHLGLHVSPDIDTVVYTLADLADRERGWGRANETWAFMAALKALGGEDWFNLGDADLAMHVQRTLRLKAGETLTTITSDLARRLGIAAEILPMSDDPVRTFVETDEGVLGFQRYFVGRRCEPRVERIRFDGAETARPSPRVLAALADPDVRAVVICPSNPFLSVDPILAVPGMRAAIRSTSAPVVAVTPIIGGQAVKGPTAKIMAELDIPVTALAVASHYEGLIDGFVLDDKDAADRAAFPVAVDVVPTLMQSMADREALARSVLAFAGRLEPRT</sequence>
<gene>
    <name evidence="3" type="ORF">SAMN02982931_01420</name>
</gene>
<keyword evidence="2" id="KW-0460">Magnesium</keyword>
<dbReference type="CDD" id="cd07186">
    <property type="entry name" value="CofD_like"/>
    <property type="match status" value="1"/>
</dbReference>
<dbReference type="InterPro" id="IPR010115">
    <property type="entry name" value="FbiA/CofD"/>
</dbReference>
<dbReference type="Pfam" id="PF01933">
    <property type="entry name" value="CofD"/>
    <property type="match status" value="1"/>
</dbReference>
<dbReference type="InterPro" id="IPR002882">
    <property type="entry name" value="CofD"/>
</dbReference>
<dbReference type="GO" id="GO:0043743">
    <property type="term" value="F:LPPG:FO 2-phospho-L-lactate transferase activity"/>
    <property type="evidence" value="ECO:0007669"/>
    <property type="project" value="InterPro"/>
</dbReference>
<evidence type="ECO:0000256" key="1">
    <source>
        <dbReference type="ARBA" id="ARBA00022679"/>
    </source>
</evidence>
<evidence type="ECO:0000256" key="2">
    <source>
        <dbReference type="ARBA" id="ARBA00022842"/>
    </source>
</evidence>
<evidence type="ECO:0000313" key="3">
    <source>
        <dbReference type="EMBL" id="SDB17624.1"/>
    </source>
</evidence>
<evidence type="ECO:0000313" key="4">
    <source>
        <dbReference type="Proteomes" id="UP000199071"/>
    </source>
</evidence>
<name>A0A1G6BAF6_9HYPH</name>
<dbReference type="EMBL" id="FMXQ01000002">
    <property type="protein sequence ID" value="SDB17624.1"/>
    <property type="molecule type" value="Genomic_DNA"/>
</dbReference>
<accession>A0A1G6BAF6</accession>
<dbReference type="STRING" id="665467.SAMN02982931_01420"/>
<dbReference type="Gene3D" id="3.40.50.10680">
    <property type="entry name" value="CofD-like domains"/>
    <property type="match status" value="1"/>
</dbReference>
<dbReference type="Gene3D" id="1.10.8.240">
    <property type="entry name" value="CofD-like domain"/>
    <property type="match status" value="1"/>
</dbReference>
<protein>
    <submittedName>
        <fullName evidence="3">LPPG:FO 2-phospho-L-lactate transferase</fullName>
    </submittedName>
</protein>
<dbReference type="Proteomes" id="UP000199071">
    <property type="component" value="Unassembled WGS sequence"/>
</dbReference>
<proteinExistence type="inferred from homology"/>
<keyword evidence="4" id="KW-1185">Reference proteome</keyword>
<dbReference type="NCBIfam" id="TIGR01819">
    <property type="entry name" value="F420_cofD"/>
    <property type="match status" value="1"/>
</dbReference>
<dbReference type="SUPFAM" id="SSF142338">
    <property type="entry name" value="CofD-like"/>
    <property type="match status" value="1"/>
</dbReference>
<organism evidence="3 4">
    <name type="scientific">Bauldia litoralis</name>
    <dbReference type="NCBI Taxonomy" id="665467"/>
    <lineage>
        <taxon>Bacteria</taxon>
        <taxon>Pseudomonadati</taxon>
        <taxon>Pseudomonadota</taxon>
        <taxon>Alphaproteobacteria</taxon>
        <taxon>Hyphomicrobiales</taxon>
        <taxon>Kaistiaceae</taxon>
        <taxon>Bauldia</taxon>
    </lineage>
</organism>
<dbReference type="PANTHER" id="PTHR43007:SF1">
    <property type="entry name" value="2-PHOSPHO-L-LACTATE TRANSFERASE"/>
    <property type="match status" value="1"/>
</dbReference>
<dbReference type="InterPro" id="IPR038136">
    <property type="entry name" value="CofD-like_dom_sf"/>
</dbReference>
<dbReference type="AlphaFoldDB" id="A0A1G6BAF6"/>
<reference evidence="3 4" key="1">
    <citation type="submission" date="2016-10" db="EMBL/GenBank/DDBJ databases">
        <authorList>
            <person name="de Groot N.N."/>
        </authorList>
    </citation>
    <scope>NUCLEOTIDE SEQUENCE [LARGE SCALE GENOMIC DNA]</scope>
    <source>
        <strain evidence="3 4">ATCC 35022</strain>
    </source>
</reference>
<dbReference type="PANTHER" id="PTHR43007">
    <property type="entry name" value="2-PHOSPHO-L-LACTATE TRANSFERASE"/>
    <property type="match status" value="1"/>
</dbReference>
<dbReference type="GO" id="GO:0000287">
    <property type="term" value="F:magnesium ion binding"/>
    <property type="evidence" value="ECO:0007669"/>
    <property type="project" value="InterPro"/>
</dbReference>